<dbReference type="InterPro" id="IPR017896">
    <property type="entry name" value="4Fe4S_Fe-S-bd"/>
</dbReference>
<dbReference type="RefSeq" id="WP_281837730.1">
    <property type="nucleotide sequence ID" value="NZ_BSDY01000032.1"/>
</dbReference>
<evidence type="ECO:0000256" key="3">
    <source>
        <dbReference type="ARBA" id="ARBA00023014"/>
    </source>
</evidence>
<comment type="caution">
    <text evidence="5">The sequence shown here is derived from an EMBL/GenBank/DDBJ whole genome shotgun (WGS) entry which is preliminary data.</text>
</comment>
<reference evidence="5" key="1">
    <citation type="submission" date="2022-12" db="EMBL/GenBank/DDBJ databases">
        <title>Reference genome sequencing for broad-spectrum identification of bacterial and archaeal isolates by mass spectrometry.</title>
        <authorList>
            <person name="Sekiguchi Y."/>
            <person name="Tourlousse D.M."/>
        </authorList>
    </citation>
    <scope>NUCLEOTIDE SEQUENCE</scope>
    <source>
        <strain evidence="5">10succ1</strain>
    </source>
</reference>
<evidence type="ECO:0000259" key="4">
    <source>
        <dbReference type="PROSITE" id="PS51379"/>
    </source>
</evidence>
<keyword evidence="2" id="KW-0408">Iron</keyword>
<accession>A0A9W6GP49</accession>
<name>A0A9W6GP49_9FUSO</name>
<protein>
    <submittedName>
        <fullName evidence="5">4Fe-4S ferredoxin</fullName>
    </submittedName>
</protein>
<evidence type="ECO:0000313" key="5">
    <source>
        <dbReference type="EMBL" id="GLI58057.1"/>
    </source>
</evidence>
<dbReference type="GO" id="GO:0046872">
    <property type="term" value="F:metal ion binding"/>
    <property type="evidence" value="ECO:0007669"/>
    <property type="project" value="UniProtKB-KW"/>
</dbReference>
<dbReference type="Pfam" id="PF04432">
    <property type="entry name" value="FrhB_FdhB_C"/>
    <property type="match status" value="1"/>
</dbReference>
<keyword evidence="3" id="KW-0411">Iron-sulfur</keyword>
<sequence length="322" mass="36570">MEKITERMRALAKKALEDREVDRILGWERGDIWWESYPVFIDNPQEAGSLVWDSFCVNNLSKYLIEDLKKSGRVGVFLKGCDTTSFNQLLKDNRVERERVVIYGIPCSGMIDPEKVREEGIKGIREVKRAGEVVTLTTKDGEKKLPADRVKYDKCHTCLYPNPVVADTVLGDEVEGKADRDKRFRGVEEIEGMSPDERYDFWADNLKRCIRCNACRNICPACSCTRCVFEDTDVAGKGKTESEDNFFHITRAYHVAGRCVDCGECSRVCPQGIPLDRLNRKIIKDIDEIYGEFHAGADSTTPAPLVTYRLDDRETFSGRGGK</sequence>
<dbReference type="InterPro" id="IPR017900">
    <property type="entry name" value="4Fe4S_Fe_S_CS"/>
</dbReference>
<gene>
    <name evidence="5" type="ORF">PM10SUCC1_35710</name>
</gene>
<dbReference type="Proteomes" id="UP001144471">
    <property type="component" value="Unassembled WGS sequence"/>
</dbReference>
<feature type="domain" description="4Fe-4S ferredoxin-type" evidence="4">
    <location>
        <begin position="199"/>
        <end position="230"/>
    </location>
</feature>
<keyword evidence="1" id="KW-0479">Metal-binding</keyword>
<dbReference type="Gene3D" id="1.10.1060.10">
    <property type="entry name" value="Alpha-helical ferredoxin"/>
    <property type="match status" value="1"/>
</dbReference>
<dbReference type="PROSITE" id="PS51379">
    <property type="entry name" value="4FE4S_FER_2"/>
    <property type="match status" value="2"/>
</dbReference>
<evidence type="ECO:0000313" key="6">
    <source>
        <dbReference type="Proteomes" id="UP001144471"/>
    </source>
</evidence>
<dbReference type="InterPro" id="IPR009051">
    <property type="entry name" value="Helical_ferredxn"/>
</dbReference>
<evidence type="ECO:0000256" key="1">
    <source>
        <dbReference type="ARBA" id="ARBA00022723"/>
    </source>
</evidence>
<dbReference type="Pfam" id="PF13183">
    <property type="entry name" value="Fer4_8"/>
    <property type="match status" value="1"/>
</dbReference>
<evidence type="ECO:0000256" key="2">
    <source>
        <dbReference type="ARBA" id="ARBA00023004"/>
    </source>
</evidence>
<organism evidence="5 6">
    <name type="scientific">Propionigenium maris DSM 9537</name>
    <dbReference type="NCBI Taxonomy" id="1123000"/>
    <lineage>
        <taxon>Bacteria</taxon>
        <taxon>Fusobacteriati</taxon>
        <taxon>Fusobacteriota</taxon>
        <taxon>Fusobacteriia</taxon>
        <taxon>Fusobacteriales</taxon>
        <taxon>Fusobacteriaceae</taxon>
        <taxon>Propionigenium</taxon>
    </lineage>
</organism>
<proteinExistence type="predicted"/>
<keyword evidence="6" id="KW-1185">Reference proteome</keyword>
<dbReference type="InterPro" id="IPR007525">
    <property type="entry name" value="FrhB_FdhB_C"/>
</dbReference>
<dbReference type="SUPFAM" id="SSF46548">
    <property type="entry name" value="alpha-helical ferredoxin"/>
    <property type="match status" value="1"/>
</dbReference>
<dbReference type="AlphaFoldDB" id="A0A9W6GP49"/>
<feature type="domain" description="4Fe-4S ferredoxin-type" evidence="4">
    <location>
        <begin position="250"/>
        <end position="281"/>
    </location>
</feature>
<dbReference type="EMBL" id="BSDY01000032">
    <property type="protein sequence ID" value="GLI58057.1"/>
    <property type="molecule type" value="Genomic_DNA"/>
</dbReference>
<dbReference type="PROSITE" id="PS00198">
    <property type="entry name" value="4FE4S_FER_1"/>
    <property type="match status" value="2"/>
</dbReference>
<dbReference type="GO" id="GO:0051536">
    <property type="term" value="F:iron-sulfur cluster binding"/>
    <property type="evidence" value="ECO:0007669"/>
    <property type="project" value="UniProtKB-KW"/>
</dbReference>